<feature type="chain" id="PRO_5039886009" evidence="1">
    <location>
        <begin position="22"/>
        <end position="134"/>
    </location>
</feature>
<protein>
    <submittedName>
        <fullName evidence="3">U-scoloptoxin(05)-Er3a-like</fullName>
    </submittedName>
</protein>
<dbReference type="RefSeq" id="XP_035684117.1">
    <property type="nucleotide sequence ID" value="XM_035828224.1"/>
</dbReference>
<dbReference type="OMA" id="KWANACA"/>
<accession>A0A9J7LKB1</accession>
<keyword evidence="2" id="KW-1185">Reference proteome</keyword>
<reference evidence="3" key="2">
    <citation type="submission" date="2025-08" db="UniProtKB">
        <authorList>
            <consortium name="RefSeq"/>
        </authorList>
    </citation>
    <scope>IDENTIFICATION</scope>
    <source>
        <strain evidence="3">S238N-H82</strain>
        <tissue evidence="3">Testes</tissue>
    </source>
</reference>
<dbReference type="KEGG" id="bfo:118421060"/>
<evidence type="ECO:0000313" key="2">
    <source>
        <dbReference type="Proteomes" id="UP000001554"/>
    </source>
</evidence>
<dbReference type="InterPro" id="IPR045860">
    <property type="entry name" value="Snake_toxin-like_sf"/>
</dbReference>
<dbReference type="SUPFAM" id="SSF57302">
    <property type="entry name" value="Snake toxin-like"/>
    <property type="match status" value="1"/>
</dbReference>
<reference evidence="2" key="1">
    <citation type="journal article" date="2020" name="Nat. Ecol. Evol.">
        <title>Deeply conserved synteny resolves early events in vertebrate evolution.</title>
        <authorList>
            <person name="Simakov O."/>
            <person name="Marletaz F."/>
            <person name="Yue J.X."/>
            <person name="O'Connell B."/>
            <person name="Jenkins J."/>
            <person name="Brandt A."/>
            <person name="Calef R."/>
            <person name="Tung C.H."/>
            <person name="Huang T.K."/>
            <person name="Schmutz J."/>
            <person name="Satoh N."/>
            <person name="Yu J.K."/>
            <person name="Putnam N.H."/>
            <person name="Green R.E."/>
            <person name="Rokhsar D.S."/>
        </authorList>
    </citation>
    <scope>NUCLEOTIDE SEQUENCE [LARGE SCALE GENOMIC DNA]</scope>
    <source>
        <strain evidence="2">S238N-H82</strain>
    </source>
</reference>
<name>A0A9J7LKB1_BRAFL</name>
<dbReference type="GeneID" id="118421060"/>
<keyword evidence="1" id="KW-0732">Signal</keyword>
<dbReference type="Proteomes" id="UP000001554">
    <property type="component" value="Chromosome 8"/>
</dbReference>
<dbReference type="AlphaFoldDB" id="A0A9J7LKB1"/>
<evidence type="ECO:0000256" key="1">
    <source>
        <dbReference type="SAM" id="SignalP"/>
    </source>
</evidence>
<evidence type="ECO:0000313" key="3">
    <source>
        <dbReference type="RefSeq" id="XP_035684117.1"/>
    </source>
</evidence>
<feature type="signal peptide" evidence="1">
    <location>
        <begin position="1"/>
        <end position="21"/>
    </location>
</feature>
<sequence length="134" mass="13835">MKGFLFVAAFALAWYVTTCGALKCPRCTLLDSRAACLRAAQVTCSGNNPYCKTTQTKNPLFSGEKWANACATKAACDSGKAANPRTCKPTEATSVCVYCCNTDGCVGAASAARVSIVTMATAALAVLLKNAAGF</sequence>
<dbReference type="OrthoDB" id="10045458at2759"/>
<gene>
    <name evidence="3" type="primary">LOC118421060</name>
</gene>
<proteinExistence type="predicted"/>
<dbReference type="Gene3D" id="2.10.60.10">
    <property type="entry name" value="CD59"/>
    <property type="match status" value="1"/>
</dbReference>
<organism evidence="2 3">
    <name type="scientific">Branchiostoma floridae</name>
    <name type="common">Florida lancelet</name>
    <name type="synonym">Amphioxus</name>
    <dbReference type="NCBI Taxonomy" id="7739"/>
    <lineage>
        <taxon>Eukaryota</taxon>
        <taxon>Metazoa</taxon>
        <taxon>Chordata</taxon>
        <taxon>Cephalochordata</taxon>
        <taxon>Leptocardii</taxon>
        <taxon>Amphioxiformes</taxon>
        <taxon>Branchiostomatidae</taxon>
        <taxon>Branchiostoma</taxon>
    </lineage>
</organism>